<dbReference type="OrthoDB" id="2381017at2"/>
<dbReference type="AlphaFoldDB" id="A0A2N0YZT1"/>
<accession>A0A2N0YZT1</accession>
<name>A0A2N0YZT1_9BACI</name>
<proteinExistence type="predicted"/>
<keyword evidence="2" id="KW-1185">Reference proteome</keyword>
<evidence type="ECO:0000313" key="2">
    <source>
        <dbReference type="Proteomes" id="UP000233375"/>
    </source>
</evidence>
<dbReference type="NCBIfam" id="NF045794">
    <property type="entry name" value="CsxC_fam"/>
    <property type="match status" value="1"/>
</dbReference>
<sequence length="260" mass="28970">MKKNTGCGCNDHHDCPEGLACDKVKSTVGSTNVTPFEVSGTEEITAVLADVLLQTQVEADIKLPSYAREVKNIRKNIRLTQCKALPNSLDPTGLSVKIMIEGFVHKNIQYVEDCYGVLKDYAVNVPFRFFQLVQLERPVEFPLGEFSSKNSSTFERREIAKDGMGADPCLAGSLTFEVFTEPVQCKLLATAINEWDFFTNHDNWGRFDKITEKMDVVIAIKLFQKQQTPEPIPSPSGFPRPTFSTTSNGTIADFFRGMIG</sequence>
<dbReference type="InterPro" id="IPR054845">
    <property type="entry name" value="Exosporium_prot_C"/>
</dbReference>
<dbReference type="Proteomes" id="UP000233375">
    <property type="component" value="Unassembled WGS sequence"/>
</dbReference>
<dbReference type="EMBL" id="PISE01000034">
    <property type="protein sequence ID" value="PKG22759.1"/>
    <property type="molecule type" value="Genomic_DNA"/>
</dbReference>
<dbReference type="RefSeq" id="WP_101178056.1">
    <property type="nucleotide sequence ID" value="NZ_PISE01000034.1"/>
</dbReference>
<organism evidence="1 2">
    <name type="scientific">Niallia nealsonii</name>
    <dbReference type="NCBI Taxonomy" id="115979"/>
    <lineage>
        <taxon>Bacteria</taxon>
        <taxon>Bacillati</taxon>
        <taxon>Bacillota</taxon>
        <taxon>Bacilli</taxon>
        <taxon>Bacillales</taxon>
        <taxon>Bacillaceae</taxon>
        <taxon>Niallia</taxon>
    </lineage>
</organism>
<gene>
    <name evidence="1" type="ORF">CWS01_15250</name>
</gene>
<protein>
    <submittedName>
        <fullName evidence="1">Uncharacterized protein</fullName>
    </submittedName>
</protein>
<reference evidence="1 2" key="1">
    <citation type="journal article" date="2003" name="Int. J. Syst. Evol. Microbiol.">
        <title>Bacillus nealsonii sp. nov., isolated from a spacecraft-assembly facility, whose spores are gamma-radiation resistant.</title>
        <authorList>
            <person name="Venkateswaran K."/>
            <person name="Kempf M."/>
            <person name="Chen F."/>
            <person name="Satomi M."/>
            <person name="Nicholson W."/>
            <person name="Kern R."/>
        </authorList>
    </citation>
    <scope>NUCLEOTIDE SEQUENCE [LARGE SCALE GENOMIC DNA]</scope>
    <source>
        <strain evidence="1 2">FO-92</strain>
    </source>
</reference>
<evidence type="ECO:0000313" key="1">
    <source>
        <dbReference type="EMBL" id="PKG22759.1"/>
    </source>
</evidence>
<comment type="caution">
    <text evidence="1">The sequence shown here is derived from an EMBL/GenBank/DDBJ whole genome shotgun (WGS) entry which is preliminary data.</text>
</comment>